<sequence>MYPGPRFQPPKLMDRMSVSNTGSGCHKELDLLELGHDWGCRFSPLDRVSRALELAWSSDLVTCPSLVSTIGGGVNFGSSFGPNSFKSKGSLMKKLSRRSPFCLRCCRFGDLSSALWLPLW</sequence>
<organism evidence="1 2">
    <name type="scientific">Hibiscus sabdariffa</name>
    <name type="common">roselle</name>
    <dbReference type="NCBI Taxonomy" id="183260"/>
    <lineage>
        <taxon>Eukaryota</taxon>
        <taxon>Viridiplantae</taxon>
        <taxon>Streptophyta</taxon>
        <taxon>Embryophyta</taxon>
        <taxon>Tracheophyta</taxon>
        <taxon>Spermatophyta</taxon>
        <taxon>Magnoliopsida</taxon>
        <taxon>eudicotyledons</taxon>
        <taxon>Gunneridae</taxon>
        <taxon>Pentapetalae</taxon>
        <taxon>rosids</taxon>
        <taxon>malvids</taxon>
        <taxon>Malvales</taxon>
        <taxon>Malvaceae</taxon>
        <taxon>Malvoideae</taxon>
        <taxon>Hibiscus</taxon>
    </lineage>
</organism>
<protein>
    <submittedName>
        <fullName evidence="1">Uncharacterized protein</fullName>
    </submittedName>
</protein>
<dbReference type="Proteomes" id="UP001396334">
    <property type="component" value="Unassembled WGS sequence"/>
</dbReference>
<evidence type="ECO:0000313" key="1">
    <source>
        <dbReference type="EMBL" id="KAK9026311.1"/>
    </source>
</evidence>
<keyword evidence="2" id="KW-1185">Reference proteome</keyword>
<name>A0ABR2SM34_9ROSI</name>
<evidence type="ECO:0000313" key="2">
    <source>
        <dbReference type="Proteomes" id="UP001396334"/>
    </source>
</evidence>
<comment type="caution">
    <text evidence="1">The sequence shown here is derived from an EMBL/GenBank/DDBJ whole genome shotgun (WGS) entry which is preliminary data.</text>
</comment>
<accession>A0ABR2SM34</accession>
<proteinExistence type="predicted"/>
<reference evidence="1 2" key="1">
    <citation type="journal article" date="2024" name="G3 (Bethesda)">
        <title>Genome assembly of Hibiscus sabdariffa L. provides insights into metabolisms of medicinal natural products.</title>
        <authorList>
            <person name="Kim T."/>
        </authorList>
    </citation>
    <scope>NUCLEOTIDE SEQUENCE [LARGE SCALE GENOMIC DNA]</scope>
    <source>
        <strain evidence="1">TK-2024</strain>
        <tissue evidence="1">Old leaves</tissue>
    </source>
</reference>
<gene>
    <name evidence="1" type="ORF">V6N11_039152</name>
</gene>
<dbReference type="EMBL" id="JBBPBN010000013">
    <property type="protein sequence ID" value="KAK9026311.1"/>
    <property type="molecule type" value="Genomic_DNA"/>
</dbReference>